<accession>A0A284QRA1</accession>
<protein>
    <submittedName>
        <fullName evidence="2">Uncharacterized protein</fullName>
    </submittedName>
</protein>
<evidence type="ECO:0000313" key="2">
    <source>
        <dbReference type="EMBL" id="SJK98931.1"/>
    </source>
</evidence>
<name>A0A284QRA1_ARMOS</name>
<organism evidence="2 3">
    <name type="scientific">Armillaria ostoyae</name>
    <name type="common">Armillaria root rot fungus</name>
    <dbReference type="NCBI Taxonomy" id="47428"/>
    <lineage>
        <taxon>Eukaryota</taxon>
        <taxon>Fungi</taxon>
        <taxon>Dikarya</taxon>
        <taxon>Basidiomycota</taxon>
        <taxon>Agaricomycotina</taxon>
        <taxon>Agaricomycetes</taxon>
        <taxon>Agaricomycetidae</taxon>
        <taxon>Agaricales</taxon>
        <taxon>Marasmiineae</taxon>
        <taxon>Physalacriaceae</taxon>
        <taxon>Armillaria</taxon>
    </lineage>
</organism>
<reference evidence="3" key="1">
    <citation type="journal article" date="2017" name="Nat. Ecol. Evol.">
        <title>Genome expansion and lineage-specific genetic innovations in the forest pathogenic fungi Armillaria.</title>
        <authorList>
            <person name="Sipos G."/>
            <person name="Prasanna A.N."/>
            <person name="Walter M.C."/>
            <person name="O'Connor E."/>
            <person name="Balint B."/>
            <person name="Krizsan K."/>
            <person name="Kiss B."/>
            <person name="Hess J."/>
            <person name="Varga T."/>
            <person name="Slot J."/>
            <person name="Riley R."/>
            <person name="Boka B."/>
            <person name="Rigling D."/>
            <person name="Barry K."/>
            <person name="Lee J."/>
            <person name="Mihaltcheva S."/>
            <person name="LaButti K."/>
            <person name="Lipzen A."/>
            <person name="Waldron R."/>
            <person name="Moloney N.M."/>
            <person name="Sperisen C."/>
            <person name="Kredics L."/>
            <person name="Vagvoelgyi C."/>
            <person name="Patrignani A."/>
            <person name="Fitzpatrick D."/>
            <person name="Nagy I."/>
            <person name="Doyle S."/>
            <person name="Anderson J.B."/>
            <person name="Grigoriev I.V."/>
            <person name="Gueldener U."/>
            <person name="Muensterkoetter M."/>
            <person name="Nagy L.G."/>
        </authorList>
    </citation>
    <scope>NUCLEOTIDE SEQUENCE [LARGE SCALE GENOMIC DNA]</scope>
    <source>
        <strain evidence="3">C18/9</strain>
    </source>
</reference>
<feature type="region of interest" description="Disordered" evidence="1">
    <location>
        <begin position="1"/>
        <end position="31"/>
    </location>
</feature>
<dbReference type="EMBL" id="FUEG01000001">
    <property type="protein sequence ID" value="SJK98931.1"/>
    <property type="molecule type" value="Genomic_DNA"/>
</dbReference>
<proteinExistence type="predicted"/>
<dbReference type="Proteomes" id="UP000219338">
    <property type="component" value="Unassembled WGS sequence"/>
</dbReference>
<evidence type="ECO:0000256" key="1">
    <source>
        <dbReference type="SAM" id="MobiDB-lite"/>
    </source>
</evidence>
<keyword evidence="3" id="KW-1185">Reference proteome</keyword>
<dbReference type="AlphaFoldDB" id="A0A284QRA1"/>
<sequence length="71" mass="7802">MARTSRAWMLGRSFPPDQGGPTVPGSQASIPPVRGERHILCRPEASSFFGHVSRLSIWFDTHLRGQGQTPS</sequence>
<gene>
    <name evidence="2" type="ORF">ARMOST_02208</name>
</gene>
<evidence type="ECO:0000313" key="3">
    <source>
        <dbReference type="Proteomes" id="UP000219338"/>
    </source>
</evidence>